<evidence type="ECO:0000313" key="1">
    <source>
        <dbReference type="EMBL" id="GAG85522.1"/>
    </source>
</evidence>
<dbReference type="AlphaFoldDB" id="X1BWM8"/>
<dbReference type="Gene3D" id="3.10.20.30">
    <property type="match status" value="1"/>
</dbReference>
<sequence>MANVVLKLMTIFSTDVGLTQIDYTEVETLGEVIDQFMNTHGKKIRKSFVDSQGSLETHVVILVNGRNYMFLEELNTKLKDGDEIVISPPLVGG</sequence>
<dbReference type="SUPFAM" id="SSF54285">
    <property type="entry name" value="MoaD/ThiS"/>
    <property type="match status" value="1"/>
</dbReference>
<gene>
    <name evidence="1" type="ORF">S01H4_30113</name>
</gene>
<organism evidence="1">
    <name type="scientific">marine sediment metagenome</name>
    <dbReference type="NCBI Taxonomy" id="412755"/>
    <lineage>
        <taxon>unclassified sequences</taxon>
        <taxon>metagenomes</taxon>
        <taxon>ecological metagenomes</taxon>
    </lineage>
</organism>
<proteinExistence type="predicted"/>
<dbReference type="NCBIfam" id="TIGR01687">
    <property type="entry name" value="moaD_arch"/>
    <property type="match status" value="1"/>
</dbReference>
<dbReference type="InterPro" id="IPR052045">
    <property type="entry name" value="Sulfur_Carrier/Prot_Modifier"/>
</dbReference>
<dbReference type="PANTHER" id="PTHR38031:SF1">
    <property type="entry name" value="SULFUR CARRIER PROTEIN CYSO"/>
    <property type="match status" value="1"/>
</dbReference>
<dbReference type="EMBL" id="BART01015517">
    <property type="protein sequence ID" value="GAG85522.1"/>
    <property type="molecule type" value="Genomic_DNA"/>
</dbReference>
<dbReference type="PANTHER" id="PTHR38031">
    <property type="entry name" value="SULFUR CARRIER PROTEIN SLR0821-RELATED"/>
    <property type="match status" value="1"/>
</dbReference>
<reference evidence="1" key="1">
    <citation type="journal article" date="2014" name="Front. Microbiol.">
        <title>High frequency of phylogenetically diverse reductive dehalogenase-homologous genes in deep subseafloor sedimentary metagenomes.</title>
        <authorList>
            <person name="Kawai M."/>
            <person name="Futagami T."/>
            <person name="Toyoda A."/>
            <person name="Takaki Y."/>
            <person name="Nishi S."/>
            <person name="Hori S."/>
            <person name="Arai W."/>
            <person name="Tsubouchi T."/>
            <person name="Morono Y."/>
            <person name="Uchiyama I."/>
            <person name="Ito T."/>
            <person name="Fujiyama A."/>
            <person name="Inagaki F."/>
            <person name="Takami H."/>
        </authorList>
    </citation>
    <scope>NUCLEOTIDE SEQUENCE</scope>
    <source>
        <strain evidence="1">Expedition CK06-06</strain>
    </source>
</reference>
<dbReference type="InterPro" id="IPR003749">
    <property type="entry name" value="ThiS/MoaD-like"/>
</dbReference>
<name>X1BWM8_9ZZZZ</name>
<accession>X1BWM8</accession>
<dbReference type="InterPro" id="IPR012675">
    <property type="entry name" value="Beta-grasp_dom_sf"/>
</dbReference>
<protein>
    <recommendedName>
        <fullName evidence="2">MoaD family protein</fullName>
    </recommendedName>
</protein>
<dbReference type="InterPro" id="IPR016155">
    <property type="entry name" value="Mopterin_synth/thiamin_S_b"/>
</dbReference>
<dbReference type="Pfam" id="PF02597">
    <property type="entry name" value="ThiS"/>
    <property type="match status" value="1"/>
</dbReference>
<comment type="caution">
    <text evidence="1">The sequence shown here is derived from an EMBL/GenBank/DDBJ whole genome shotgun (WGS) entry which is preliminary data.</text>
</comment>
<evidence type="ECO:0008006" key="2">
    <source>
        <dbReference type="Google" id="ProtNLM"/>
    </source>
</evidence>
<dbReference type="InterPro" id="IPR010038">
    <property type="entry name" value="MoaD_arc-typ"/>
</dbReference>